<feature type="chain" id="PRO_5021928144" evidence="1">
    <location>
        <begin position="28"/>
        <end position="465"/>
    </location>
</feature>
<dbReference type="OrthoDB" id="1491101at2"/>
<dbReference type="PROSITE" id="PS51257">
    <property type="entry name" value="PROKAR_LIPOPROTEIN"/>
    <property type="match status" value="1"/>
</dbReference>
<keyword evidence="3" id="KW-1185">Reference proteome</keyword>
<protein>
    <submittedName>
        <fullName evidence="2">AhpC/TSA family protein</fullName>
    </submittedName>
</protein>
<dbReference type="Gene3D" id="3.40.30.10">
    <property type="entry name" value="Glutaredoxin"/>
    <property type="match status" value="1"/>
</dbReference>
<sequence>MTDRLIYMKTRLFQFLAILTVSAGMLACSGETNTPKKTLVQGTITVADSLDDSGNYEGIYVTIVNPEDTSGTGLDTLFHEVTNKAGRFAATVTFPEKKYYLMSVSRNNNTIGELGVILAEDDTLTVQAELPGVQQTVKLESREHDAMHTFTKVDQGFNRIRAFAQSGALTDTQMVEEIQKWSDLYWEVYEKNQNSLAAVLAAEQSARLLNSWNQEEMLRRIDQVLPDKYMSQVALDLAKPYIARNQGFDAASAYMDSLSSIVDDEEAKEIIFRQKIQFYFDSSRVKEARNLLENYEEEYADNQRSKEWARRIRYDLNYLAPGVQAPEFSFVTMEGDTVNNEKLEGDVYILEISPLASTMYQNDFDRTVILHEIYRNYGLKILTIPLDQSEITVNAFFEERSKLWPVAKLGSFDVQDIIKKFNVVQVPTRLLIDENGVLIRKYEGREFEDVIQGINKAFRNNKSPS</sequence>
<name>A0A521C669_9BACT</name>
<reference evidence="2 3" key="1">
    <citation type="submission" date="2017-05" db="EMBL/GenBank/DDBJ databases">
        <authorList>
            <person name="Varghese N."/>
            <person name="Submissions S."/>
        </authorList>
    </citation>
    <scope>NUCLEOTIDE SEQUENCE [LARGE SCALE GENOMIC DNA]</scope>
    <source>
        <strain evidence="2 3">DSM 21985</strain>
    </source>
</reference>
<organism evidence="2 3">
    <name type="scientific">Gracilimonas mengyeensis</name>
    <dbReference type="NCBI Taxonomy" id="1302730"/>
    <lineage>
        <taxon>Bacteria</taxon>
        <taxon>Pseudomonadati</taxon>
        <taxon>Balneolota</taxon>
        <taxon>Balneolia</taxon>
        <taxon>Balneolales</taxon>
        <taxon>Balneolaceae</taxon>
        <taxon>Gracilimonas</taxon>
    </lineage>
</organism>
<dbReference type="Proteomes" id="UP000317557">
    <property type="component" value="Unassembled WGS sequence"/>
</dbReference>
<proteinExistence type="predicted"/>
<feature type="signal peptide" evidence="1">
    <location>
        <begin position="1"/>
        <end position="27"/>
    </location>
</feature>
<accession>A0A521C669</accession>
<evidence type="ECO:0000313" key="2">
    <source>
        <dbReference type="EMBL" id="SMO54932.1"/>
    </source>
</evidence>
<keyword evidence="1" id="KW-0732">Signal</keyword>
<dbReference type="AlphaFoldDB" id="A0A521C669"/>
<evidence type="ECO:0000256" key="1">
    <source>
        <dbReference type="SAM" id="SignalP"/>
    </source>
</evidence>
<dbReference type="InterPro" id="IPR036249">
    <property type="entry name" value="Thioredoxin-like_sf"/>
</dbReference>
<dbReference type="SUPFAM" id="SSF52833">
    <property type="entry name" value="Thioredoxin-like"/>
    <property type="match status" value="1"/>
</dbReference>
<evidence type="ECO:0000313" key="3">
    <source>
        <dbReference type="Proteomes" id="UP000317557"/>
    </source>
</evidence>
<dbReference type="EMBL" id="FXTP01000004">
    <property type="protein sequence ID" value="SMO54932.1"/>
    <property type="molecule type" value="Genomic_DNA"/>
</dbReference>
<gene>
    <name evidence="2" type="ORF">SAMN06265219_104207</name>
</gene>